<dbReference type="Gene3D" id="1.10.246.130">
    <property type="match status" value="1"/>
</dbReference>
<name>A0A6L5YYX4_9RHOB</name>
<dbReference type="AlphaFoldDB" id="A0A6L5YYX4"/>
<protein>
    <submittedName>
        <fullName evidence="1">Gamma-glutamyltransferase</fullName>
    </submittedName>
</protein>
<organism evidence="1 2">
    <name type="scientific">Halovulum marinum</name>
    <dbReference type="NCBI Taxonomy" id="2662447"/>
    <lineage>
        <taxon>Bacteria</taxon>
        <taxon>Pseudomonadati</taxon>
        <taxon>Pseudomonadota</taxon>
        <taxon>Alphaproteobacteria</taxon>
        <taxon>Rhodobacterales</taxon>
        <taxon>Paracoccaceae</taxon>
        <taxon>Halovulum</taxon>
    </lineage>
</organism>
<dbReference type="PANTHER" id="PTHR43881:SF1">
    <property type="entry name" value="GAMMA-GLUTAMYLTRANSPEPTIDASE (AFU_ORTHOLOGUE AFUA_4G13580)"/>
    <property type="match status" value="1"/>
</dbReference>
<dbReference type="InterPro" id="IPR052896">
    <property type="entry name" value="GGT-like_enzyme"/>
</dbReference>
<proteinExistence type="predicted"/>
<dbReference type="RefSeq" id="WP_154445955.1">
    <property type="nucleotide sequence ID" value="NZ_WIND01000004.1"/>
</dbReference>
<dbReference type="Gene3D" id="3.60.20.40">
    <property type="match status" value="1"/>
</dbReference>
<dbReference type="GO" id="GO:0016740">
    <property type="term" value="F:transferase activity"/>
    <property type="evidence" value="ECO:0007669"/>
    <property type="project" value="UniProtKB-KW"/>
</dbReference>
<dbReference type="EMBL" id="WIND01000004">
    <property type="protein sequence ID" value="MSU89473.1"/>
    <property type="molecule type" value="Genomic_DNA"/>
</dbReference>
<dbReference type="SUPFAM" id="SSF56235">
    <property type="entry name" value="N-terminal nucleophile aminohydrolases (Ntn hydrolases)"/>
    <property type="match status" value="1"/>
</dbReference>
<evidence type="ECO:0000313" key="2">
    <source>
        <dbReference type="Proteomes" id="UP000474957"/>
    </source>
</evidence>
<comment type="caution">
    <text evidence="1">The sequence shown here is derived from an EMBL/GenBank/DDBJ whole genome shotgun (WGS) entry which is preliminary data.</text>
</comment>
<evidence type="ECO:0000313" key="1">
    <source>
        <dbReference type="EMBL" id="MSU89473.1"/>
    </source>
</evidence>
<dbReference type="InterPro" id="IPR043138">
    <property type="entry name" value="GGT_lsub"/>
</dbReference>
<accession>A0A6L5YYX4</accession>
<keyword evidence="2" id="KW-1185">Reference proteome</keyword>
<dbReference type="PANTHER" id="PTHR43881">
    <property type="entry name" value="GAMMA-GLUTAMYLTRANSPEPTIDASE (AFU_ORTHOLOGUE AFUA_4G13580)"/>
    <property type="match status" value="1"/>
</dbReference>
<keyword evidence="1" id="KW-0808">Transferase</keyword>
<gene>
    <name evidence="1" type="ORF">GE300_07570</name>
</gene>
<dbReference type="InterPro" id="IPR043137">
    <property type="entry name" value="GGT_ssub_C"/>
</dbReference>
<reference evidence="1 2" key="1">
    <citation type="submission" date="2019-10" db="EMBL/GenBank/DDBJ databases">
        <title>Cognatihalovulum marinum gen. nov. sp. nov., a new member of the family Rhodobacteraceae isolated from deep seawater of the Northwest Indian Ocean.</title>
        <authorList>
            <person name="Ruan C."/>
            <person name="Wang J."/>
            <person name="Zheng X."/>
            <person name="Song L."/>
            <person name="Zhu Y."/>
            <person name="Huang Y."/>
            <person name="Lu Z."/>
            <person name="Du W."/>
            <person name="Huang L."/>
            <person name="Dai X."/>
        </authorList>
    </citation>
    <scope>NUCLEOTIDE SEQUENCE [LARGE SCALE GENOMIC DNA]</scope>
    <source>
        <strain evidence="1 2">2CG4</strain>
    </source>
</reference>
<dbReference type="PRINTS" id="PR01210">
    <property type="entry name" value="GGTRANSPTASE"/>
</dbReference>
<sequence>MRDFHHPDRSPVYAVGGMAATSHPLATQEAVRLLAAGGNAVDAAIGAAVLLNICEPQSTGLGGDLFALVKPAGREEIVGLNASGRAPAGLDAARLRAEGLAAIPPTDARAVTVPGAVDGFVRLSEDYGVLGLERVLAPAIDHAERGVPVAPRVALDWRLAEDRLQGAARAQYLIGGRPPAVGDIFRAPRQAALLRRIAAEGRAAFYEGAAAAGMVAALRAAGGDHAEADFAAQACDYVAPIRGRYRGAELVELPPNGQGVTALLLAAILERHDIGRLDPFGAARVHLEAEAAKLAYDARNRFVADPATADEAVARLTDPALAERLAALIDPDRALPDPAAAAGAAHRDTVYLCVVDGDGMAVSLIYSIFNSFGSGIVDPDTGILFQNRGSGFCLEPGHPNEAGPGKRPLHTIIPAMLVEDGRVTMPFGVMGGQYQAAGHVRFLSNMLDFGMDPQQAIDAPRAFPEAGELRLEAGHAAALHPLLADKGHRVVVPRAPIGGAQAIRIDHARGVLIGASDPRKDGCALGL</sequence>
<dbReference type="Proteomes" id="UP000474957">
    <property type="component" value="Unassembled WGS sequence"/>
</dbReference>
<dbReference type="InterPro" id="IPR029055">
    <property type="entry name" value="Ntn_hydrolases_N"/>
</dbReference>
<dbReference type="Pfam" id="PF01019">
    <property type="entry name" value="G_glu_transpept"/>
    <property type="match status" value="1"/>
</dbReference>